<name>A0A1V4HDI3_9BACL</name>
<evidence type="ECO:0000256" key="2">
    <source>
        <dbReference type="SAM" id="SignalP"/>
    </source>
</evidence>
<dbReference type="CDD" id="cd05379">
    <property type="entry name" value="CAP_bacterial"/>
    <property type="match status" value="1"/>
</dbReference>
<dbReference type="SUPFAM" id="SSF49373">
    <property type="entry name" value="Invasin/intimin cell-adhesion fragments"/>
    <property type="match status" value="2"/>
</dbReference>
<organism evidence="4 5">
    <name type="scientific">Paenibacillus ferrarius</name>
    <dbReference type="NCBI Taxonomy" id="1469647"/>
    <lineage>
        <taxon>Bacteria</taxon>
        <taxon>Bacillati</taxon>
        <taxon>Bacillota</taxon>
        <taxon>Bacilli</taxon>
        <taxon>Bacillales</taxon>
        <taxon>Paenibacillaceae</taxon>
        <taxon>Paenibacillus</taxon>
    </lineage>
</organism>
<feature type="region of interest" description="Disordered" evidence="1">
    <location>
        <begin position="250"/>
        <end position="270"/>
    </location>
</feature>
<reference evidence="5" key="1">
    <citation type="submission" date="2016-07" db="EMBL/GenBank/DDBJ databases">
        <authorList>
            <person name="Florea S."/>
            <person name="Webb J.S."/>
            <person name="Jaromczyk J."/>
            <person name="Schardl C.L."/>
        </authorList>
    </citation>
    <scope>NUCLEOTIDE SEQUENCE [LARGE SCALE GENOMIC DNA]</scope>
    <source>
        <strain evidence="5">CY1</strain>
    </source>
</reference>
<protein>
    <recommendedName>
        <fullName evidence="3">SLH domain-containing protein</fullName>
    </recommendedName>
</protein>
<dbReference type="Pfam" id="PF00188">
    <property type="entry name" value="CAP"/>
    <property type="match status" value="1"/>
</dbReference>
<dbReference type="InterPro" id="IPR008964">
    <property type="entry name" value="Invasin/intimin_cell_adhesion"/>
</dbReference>
<dbReference type="EMBL" id="MBTG01000029">
    <property type="protein sequence ID" value="OPH51884.1"/>
    <property type="molecule type" value="Genomic_DNA"/>
</dbReference>
<evidence type="ECO:0000259" key="3">
    <source>
        <dbReference type="PROSITE" id="PS51272"/>
    </source>
</evidence>
<proteinExistence type="predicted"/>
<feature type="domain" description="SLH" evidence="3">
    <location>
        <begin position="582"/>
        <end position="645"/>
    </location>
</feature>
<accession>A0A1V4HDI3</accession>
<dbReference type="Gene3D" id="2.60.40.1080">
    <property type="match status" value="3"/>
</dbReference>
<dbReference type="SMART" id="SM00635">
    <property type="entry name" value="BID_2"/>
    <property type="match status" value="3"/>
</dbReference>
<dbReference type="STRING" id="1469647.BC351_34280"/>
<sequence length="750" mass="80642">MQSKLKIMLLFMVLSLMLMPAVNAVSVVESYITDNQERTITTLTLGQEVNLRMRIMLSDNTSSIAPNPIFTSSNTGIGSVSSQGVFSTLSLGTTVLTATYGGVTKTINVQVNPPYHLKFDQYQYALNQGEKRSFTLTGQAYFGDDLDYTSRVTYSSNAPDIVQVDKSGIKALKSGSAIISASFGSVTAMSTVNVVNAAVVSGTDDPQAISQRSSGYMLWNSIRTAMGSSPLTENQLLTRAAQNHANYLHGTGSSQAASSRGHVEHPGEVGFTGQSIADRLTYVGYKISGYGEVVNYVDNTNNSGIQGLIDAPYHRSLMLDPTAIEFGIGIASSAPKITVSNIGYKASSNTPTAYYYPYSGQTNVPTSWYAAETPNPLAPFGKEGALVGYPITISATEFKNVNFSSATITDSSGNNTDYYKTDASNSSKGIVVLTPKTPLNPSTTYTVHFEGSLTGGTTIQKEWTFTTRSETISSMTASPSKLSLQVGKSQSLRVWAVSDVNGNQEVTSQAQYQSSDSHISVQNGTVTASGTVSNGTITITYRGASTTVSLSAIDPANPNLKQAQDVNGEGISSTEIPSDYRTISRQMKDLSGHWAEKEIAWAISQNLVQGYEDKTFQPNRDVTEAEFIAFALRALKTDKTGLDLQQNNHWADGLYVISKKYNLPLLGYSNQSARETKLTRTRVAEIIAAIDGQSLTGDDAIAYLLNMHYSDGKTSATIEGYQGGDTLTRAETIKFLLNVLEKGVTEVKKS</sequence>
<dbReference type="InterPro" id="IPR003343">
    <property type="entry name" value="Big_2"/>
</dbReference>
<dbReference type="SUPFAM" id="SSF55797">
    <property type="entry name" value="PR-1-like"/>
    <property type="match status" value="1"/>
</dbReference>
<keyword evidence="5" id="KW-1185">Reference proteome</keyword>
<dbReference type="InterPro" id="IPR014044">
    <property type="entry name" value="CAP_dom"/>
</dbReference>
<dbReference type="OrthoDB" id="2079255at2"/>
<dbReference type="Proteomes" id="UP000190626">
    <property type="component" value="Unassembled WGS sequence"/>
</dbReference>
<dbReference type="InterPro" id="IPR035940">
    <property type="entry name" value="CAP_sf"/>
</dbReference>
<feature type="chain" id="PRO_5012347192" description="SLH domain-containing protein" evidence="2">
    <location>
        <begin position="25"/>
        <end position="750"/>
    </location>
</feature>
<dbReference type="Gene3D" id="3.40.33.10">
    <property type="entry name" value="CAP"/>
    <property type="match status" value="1"/>
</dbReference>
<evidence type="ECO:0000313" key="4">
    <source>
        <dbReference type="EMBL" id="OPH51884.1"/>
    </source>
</evidence>
<evidence type="ECO:0000313" key="5">
    <source>
        <dbReference type="Proteomes" id="UP000190626"/>
    </source>
</evidence>
<dbReference type="RefSeq" id="WP_079416828.1">
    <property type="nucleotide sequence ID" value="NZ_MBTG01000029.1"/>
</dbReference>
<comment type="caution">
    <text evidence="4">The sequence shown here is derived from an EMBL/GenBank/DDBJ whole genome shotgun (WGS) entry which is preliminary data.</text>
</comment>
<dbReference type="InterPro" id="IPR001119">
    <property type="entry name" value="SLH_dom"/>
</dbReference>
<feature type="signal peptide" evidence="2">
    <location>
        <begin position="1"/>
        <end position="24"/>
    </location>
</feature>
<dbReference type="Pfam" id="PF00395">
    <property type="entry name" value="SLH"/>
    <property type="match status" value="1"/>
</dbReference>
<keyword evidence="2" id="KW-0732">Signal</keyword>
<dbReference type="PROSITE" id="PS51272">
    <property type="entry name" value="SLH"/>
    <property type="match status" value="1"/>
</dbReference>
<evidence type="ECO:0000256" key="1">
    <source>
        <dbReference type="SAM" id="MobiDB-lite"/>
    </source>
</evidence>
<dbReference type="AlphaFoldDB" id="A0A1V4HDI3"/>
<gene>
    <name evidence="4" type="ORF">BC351_34280</name>
</gene>